<dbReference type="OrthoDB" id="2476785at2"/>
<name>A0A1Q2MCF7_9BACT</name>
<dbReference type="RefSeq" id="WP_146682506.1">
    <property type="nucleotide sequence ID" value="NZ_CP019646.1"/>
</dbReference>
<dbReference type="STRING" id="1851148.SMSP2_00571"/>
<dbReference type="SUPFAM" id="SSF49785">
    <property type="entry name" value="Galactose-binding domain-like"/>
    <property type="match status" value="2"/>
</dbReference>
<evidence type="ECO:0000313" key="2">
    <source>
        <dbReference type="Proteomes" id="UP000188181"/>
    </source>
</evidence>
<dbReference type="InterPro" id="IPR008979">
    <property type="entry name" value="Galactose-bd-like_sf"/>
</dbReference>
<dbReference type="AlphaFoldDB" id="A0A1Q2MCF7"/>
<keyword evidence="2" id="KW-1185">Reference proteome</keyword>
<proteinExistence type="predicted"/>
<dbReference type="Gene3D" id="2.60.120.260">
    <property type="entry name" value="Galactose-binding domain-like"/>
    <property type="match status" value="3"/>
</dbReference>
<gene>
    <name evidence="1" type="ORF">SMSP2_00571</name>
</gene>
<dbReference type="Proteomes" id="UP000188181">
    <property type="component" value="Chromosome"/>
</dbReference>
<sequence precursor="true">MRTSRVIQFLILIAVFLAGGAGAVEITNGDFEDGFTDWRYFAGNGAEANFTIVNDAYTGSSAASIEFTDVLQGDAGLDRFNAEIPVSTGDVLKVRFAAKKIGSANTRLKVSVVNKDANNSFFGVQDNFFFRPVEGSYTEYEAYAFITDPRTEFINLSFRIVDDWGLLYEGQYYIDSVSITKADLVYNGGFEEGDFGWRAYAAGGAEGIFGLTTDAYEGSNAFSFEITVGGGDHGLDRWDSRFPGSAGDLLEISSAVKKVSSDNTFLRLIIAEFDADGARCDFALYDLDVEEGVYKTNKIYHQITHPDTVKCNPIFRIFDETGQKSAGHYLVDAVDVQKPLMGFFNGGFEEDWTGWRHYAATGTTAEFSISSDAYEGDKAALMDITSVSAGSDHGLDRINSKLAVSPGDKIRLSFAAKNVSGDDTLLMLAMHETDEEQNFISYARETAFFDPGSSYGEFDFYYTIQDPSAAYVNIGFTIYNGDGSVKSAGTYLIDAVKLYQGNGLNPVDLNYDLSVNADDMYVFTDDWLNADIAAEGEVVTVDDFEGYADQAALESKWQEFYWAGFNGSNTSSTVTLLTDPVDVYEGTSAMRWDYDADDTSGNDQDYTDIVLTLDETMDLTNGSAIKIYLNRHPGNSEENLLYIKLFEGAVDVSNIVDQIWLERSEGSTYAPTGWTEWNASLDNLHTGDKSALDAVSAILIGCWSPAADGTSGSGTIDIDGIRVKYEDTCGTVHRGDFNGDCVVDMLDFAGFAASWLE</sequence>
<evidence type="ECO:0000313" key="1">
    <source>
        <dbReference type="EMBL" id="AQQ70228.1"/>
    </source>
</evidence>
<reference evidence="2" key="1">
    <citation type="submission" date="2017-02" db="EMBL/GenBank/DDBJ databases">
        <title>Comparative genomics and description of representatives of a novel lineage of planctomycetes thriving in anoxic sediments.</title>
        <authorList>
            <person name="Spring S."/>
            <person name="Bunk B."/>
            <person name="Sproer C."/>
        </authorList>
    </citation>
    <scope>NUCLEOTIDE SEQUENCE [LARGE SCALE GENOMIC DNA]</scope>
    <source>
        <strain evidence="2">SM-Chi-D1</strain>
    </source>
</reference>
<dbReference type="EMBL" id="CP019646">
    <property type="protein sequence ID" value="AQQ70228.1"/>
    <property type="molecule type" value="Genomic_DNA"/>
</dbReference>
<accession>A0A1Q2MCF7</accession>
<dbReference type="KEGG" id="pbas:SMSP2_00571"/>
<protein>
    <recommendedName>
        <fullName evidence="3">Carbohydrate binding domain protein</fullName>
    </recommendedName>
</protein>
<organism evidence="1 2">
    <name type="scientific">Limihaloglobus sulfuriphilus</name>
    <dbReference type="NCBI Taxonomy" id="1851148"/>
    <lineage>
        <taxon>Bacteria</taxon>
        <taxon>Pseudomonadati</taxon>
        <taxon>Planctomycetota</taxon>
        <taxon>Phycisphaerae</taxon>
        <taxon>Sedimentisphaerales</taxon>
        <taxon>Sedimentisphaeraceae</taxon>
        <taxon>Limihaloglobus</taxon>
    </lineage>
</organism>
<evidence type="ECO:0008006" key="3">
    <source>
        <dbReference type="Google" id="ProtNLM"/>
    </source>
</evidence>